<accession>H1VP43</accession>
<evidence type="ECO:0000313" key="4">
    <source>
        <dbReference type="Proteomes" id="UP000007174"/>
    </source>
</evidence>
<proteinExistence type="predicted"/>
<keyword evidence="2" id="KW-0732">Signal</keyword>
<gene>
    <name evidence="3" type="ORF">CH063_12110</name>
</gene>
<dbReference type="Proteomes" id="UP000007174">
    <property type="component" value="Unassembled WGS sequence"/>
</dbReference>
<dbReference type="AlphaFoldDB" id="H1VP43"/>
<feature type="region of interest" description="Disordered" evidence="1">
    <location>
        <begin position="45"/>
        <end position="74"/>
    </location>
</feature>
<name>H1VP43_COLHI</name>
<feature type="chain" id="PRO_5003555241" description="Secreted protein" evidence="2">
    <location>
        <begin position="24"/>
        <end position="74"/>
    </location>
</feature>
<organism evidence="3 4">
    <name type="scientific">Colletotrichum higginsianum (strain IMI 349063)</name>
    <name type="common">Crucifer anthracnose fungus</name>
    <dbReference type="NCBI Taxonomy" id="759273"/>
    <lineage>
        <taxon>Eukaryota</taxon>
        <taxon>Fungi</taxon>
        <taxon>Dikarya</taxon>
        <taxon>Ascomycota</taxon>
        <taxon>Pezizomycotina</taxon>
        <taxon>Sordariomycetes</taxon>
        <taxon>Hypocreomycetidae</taxon>
        <taxon>Glomerellales</taxon>
        <taxon>Glomerellaceae</taxon>
        <taxon>Colletotrichum</taxon>
        <taxon>Colletotrichum destructivum species complex</taxon>
    </lineage>
</organism>
<evidence type="ECO:0000256" key="2">
    <source>
        <dbReference type="SAM" id="SignalP"/>
    </source>
</evidence>
<evidence type="ECO:0008006" key="5">
    <source>
        <dbReference type="Google" id="ProtNLM"/>
    </source>
</evidence>
<dbReference type="EMBL" id="CACQ02005083">
    <property type="protein sequence ID" value="CCF41997.1"/>
    <property type="molecule type" value="Genomic_DNA"/>
</dbReference>
<feature type="compositionally biased region" description="Gly residues" evidence="1">
    <location>
        <begin position="60"/>
        <end position="74"/>
    </location>
</feature>
<feature type="compositionally biased region" description="Acidic residues" evidence="1">
    <location>
        <begin position="45"/>
        <end position="57"/>
    </location>
</feature>
<reference evidence="4" key="1">
    <citation type="journal article" date="2012" name="Nat. Genet.">
        <title>Lifestyle transitions in plant pathogenic Colletotrichum fungi deciphered by genome and transcriptome analyses.</title>
        <authorList>
            <person name="O'Connell R.J."/>
            <person name="Thon M.R."/>
            <person name="Hacquard S."/>
            <person name="Amyotte S.G."/>
            <person name="Kleemann J."/>
            <person name="Torres M.F."/>
            <person name="Damm U."/>
            <person name="Buiate E.A."/>
            <person name="Epstein L."/>
            <person name="Alkan N."/>
            <person name="Altmueller J."/>
            <person name="Alvarado-Balderrama L."/>
            <person name="Bauser C.A."/>
            <person name="Becker C."/>
            <person name="Birren B.W."/>
            <person name="Chen Z."/>
            <person name="Choi J."/>
            <person name="Crouch J.A."/>
            <person name="Duvick J.P."/>
            <person name="Farman M.A."/>
            <person name="Gan P."/>
            <person name="Heiman D."/>
            <person name="Henrissat B."/>
            <person name="Howard R.J."/>
            <person name="Kabbage M."/>
            <person name="Koch C."/>
            <person name="Kracher B."/>
            <person name="Kubo Y."/>
            <person name="Law A.D."/>
            <person name="Lebrun M.-H."/>
            <person name="Lee Y.-H."/>
            <person name="Miyara I."/>
            <person name="Moore N."/>
            <person name="Neumann U."/>
            <person name="Nordstroem K."/>
            <person name="Panaccione D.G."/>
            <person name="Panstruga R."/>
            <person name="Place M."/>
            <person name="Proctor R.H."/>
            <person name="Prusky D."/>
            <person name="Rech G."/>
            <person name="Reinhardt R."/>
            <person name="Rollins J.A."/>
            <person name="Rounsley S."/>
            <person name="Schardl C.L."/>
            <person name="Schwartz D.C."/>
            <person name="Shenoy N."/>
            <person name="Shirasu K."/>
            <person name="Sikhakolli U.R."/>
            <person name="Stueber K."/>
            <person name="Sukno S.A."/>
            <person name="Sweigard J.A."/>
            <person name="Takano Y."/>
            <person name="Takahara H."/>
            <person name="Trail F."/>
            <person name="van der Does H.C."/>
            <person name="Voll L.M."/>
            <person name="Will I."/>
            <person name="Young S."/>
            <person name="Zeng Q."/>
            <person name="Zhang J."/>
            <person name="Zhou S."/>
            <person name="Dickman M.B."/>
            <person name="Schulze-Lefert P."/>
            <person name="Ver Loren van Themaat E."/>
            <person name="Ma L.-J."/>
            <person name="Vaillancourt L.J."/>
        </authorList>
    </citation>
    <scope>NUCLEOTIDE SEQUENCE [LARGE SCALE GENOMIC DNA]</scope>
    <source>
        <strain evidence="4">IMI 349063</strain>
    </source>
</reference>
<sequence length="74" mass="8145">MQCLTLLAGGFFVLFWQDELSSGWSPGFFALFCEGEVRRVFVAEEEEEEKEEEEEEDKCGGAGGGVGGGYGRVR</sequence>
<evidence type="ECO:0000256" key="1">
    <source>
        <dbReference type="SAM" id="MobiDB-lite"/>
    </source>
</evidence>
<protein>
    <recommendedName>
        <fullName evidence="5">Secreted protein</fullName>
    </recommendedName>
</protein>
<dbReference type="HOGENOM" id="CLU_2687703_0_0_1"/>
<feature type="signal peptide" evidence="2">
    <location>
        <begin position="1"/>
        <end position="23"/>
    </location>
</feature>
<evidence type="ECO:0000313" key="3">
    <source>
        <dbReference type="EMBL" id="CCF41997.1"/>
    </source>
</evidence>